<dbReference type="Proteomes" id="UP000055014">
    <property type="component" value="Unassembled WGS sequence"/>
</dbReference>
<dbReference type="InterPro" id="IPR010451">
    <property type="entry name" value="Acetoacetate_decarboxylase"/>
</dbReference>
<dbReference type="Gene3D" id="2.40.400.10">
    <property type="entry name" value="Acetoacetate decarboxylase-like"/>
    <property type="match status" value="1"/>
</dbReference>
<dbReference type="InterPro" id="IPR023375">
    <property type="entry name" value="ADC_dom_sf"/>
</dbReference>
<dbReference type="GO" id="GO:0016829">
    <property type="term" value="F:lyase activity"/>
    <property type="evidence" value="ECO:0007669"/>
    <property type="project" value="InterPro"/>
</dbReference>
<dbReference type="EMBL" id="DQBS01000117">
    <property type="protein sequence ID" value="HCO69906.1"/>
    <property type="molecule type" value="Genomic_DNA"/>
</dbReference>
<gene>
    <name evidence="1" type="ORF">DIT26_04875</name>
    <name evidence="2" type="ORF">XE02_1705</name>
</gene>
<dbReference type="Pfam" id="PF06314">
    <property type="entry name" value="ADC"/>
    <property type="match status" value="1"/>
</dbReference>
<dbReference type="PATRIC" id="fig|1236046.5.peg.515"/>
<reference evidence="2" key="1">
    <citation type="journal article" date="2015" name="MBio">
        <title>Genome-resolved metagenomic analysis reveals roles for candidate phyla and other microbial community members in biogeochemical transformations in oil reservoirs.</title>
        <authorList>
            <person name="Hu P."/>
            <person name="Tom L."/>
            <person name="Singh A."/>
            <person name="Thomas B.C."/>
            <person name="Baker B.J."/>
            <person name="Piceno Y.M."/>
            <person name="Andersen G.L."/>
            <person name="Banfield J.F."/>
        </authorList>
    </citation>
    <scope>NUCLEOTIDE SEQUENCE [LARGE SCALE GENOMIC DNA]</scope>
    <source>
        <strain evidence="2">46_70</strain>
    </source>
</reference>
<dbReference type="Proteomes" id="UP000264215">
    <property type="component" value="Unassembled WGS sequence"/>
</dbReference>
<dbReference type="SUPFAM" id="SSF160104">
    <property type="entry name" value="Acetoacetate decarboxylase-like"/>
    <property type="match status" value="1"/>
</dbReference>
<proteinExistence type="predicted"/>
<comment type="caution">
    <text evidence="2">The sequence shown here is derived from an EMBL/GenBank/DDBJ whole genome shotgun (WGS) entry which is preliminary data.</text>
</comment>
<dbReference type="AlphaFoldDB" id="A0A101HVW2"/>
<reference evidence="1 4" key="3">
    <citation type="journal article" date="2018" name="Nat. Biotechnol.">
        <title>A standardized bacterial taxonomy based on genome phylogeny substantially revises the tree of life.</title>
        <authorList>
            <person name="Parks D.H."/>
            <person name="Chuvochina M."/>
            <person name="Waite D.W."/>
            <person name="Rinke C."/>
            <person name="Skarshewski A."/>
            <person name="Chaumeil P.A."/>
            <person name="Hugenholtz P."/>
        </authorList>
    </citation>
    <scope>NUCLEOTIDE SEQUENCE [LARGE SCALE GENOMIC DNA]</scope>
    <source>
        <strain evidence="1">UBA9905</strain>
    </source>
</reference>
<evidence type="ECO:0000313" key="2">
    <source>
        <dbReference type="EMBL" id="KUK84351.1"/>
    </source>
</evidence>
<sequence length="269" mass="30466">MSGKKGKFVFDKDFVYKMPVHFGGAPFYPVRVVYGDNTVFSVNYETDEDALLNYIPEEFELKEPVVSVQYTNCRDVDWMIGGEYRLIQVTVPVKYIGNSEGLEGVYALVVWENKTCPIIGGREEDGVPKVFADISSERHLENHWFVAASYEQFTFLKIDLLRGDEVSEEDLVELNKNPKINLFGWRYMPNLGKGGATLSHATLYPQEMVLKKMWIGSGAVEWTGLSYEQHPLQTRIIRSLEALPIIRVTSASMAKGIVKLNVGDSRILP</sequence>
<evidence type="ECO:0000313" key="1">
    <source>
        <dbReference type="EMBL" id="HCO69906.1"/>
    </source>
</evidence>
<organism evidence="2 3">
    <name type="scientific">Mesotoga infera</name>
    <dbReference type="NCBI Taxonomy" id="1236046"/>
    <lineage>
        <taxon>Bacteria</taxon>
        <taxon>Thermotogati</taxon>
        <taxon>Thermotogota</taxon>
        <taxon>Thermotogae</taxon>
        <taxon>Kosmotogales</taxon>
        <taxon>Kosmotogaceae</taxon>
        <taxon>Mesotoga</taxon>
    </lineage>
</organism>
<evidence type="ECO:0000313" key="4">
    <source>
        <dbReference type="Proteomes" id="UP000264215"/>
    </source>
</evidence>
<accession>A0A101HVW2</accession>
<name>A0A101HVW2_9BACT</name>
<reference evidence="3" key="2">
    <citation type="journal article" date="2015" name="MBio">
        <title>Genome-Resolved Metagenomic Analysis Reveals Roles for Candidate Phyla and Other Microbial Community Members in Biogeochemical Transformations in Oil Reservoirs.</title>
        <authorList>
            <person name="Hu P."/>
            <person name="Tom L."/>
            <person name="Singh A."/>
            <person name="Thomas B.C."/>
            <person name="Baker B.J."/>
            <person name="Piceno Y.M."/>
            <person name="Andersen G.L."/>
            <person name="Banfield J.F."/>
        </authorList>
    </citation>
    <scope>NUCLEOTIDE SEQUENCE [LARGE SCALE GENOMIC DNA]</scope>
</reference>
<dbReference type="EMBL" id="LGGW01000262">
    <property type="protein sequence ID" value="KUK84351.1"/>
    <property type="molecule type" value="Genomic_DNA"/>
</dbReference>
<evidence type="ECO:0000313" key="3">
    <source>
        <dbReference type="Proteomes" id="UP000055014"/>
    </source>
</evidence>
<protein>
    <submittedName>
        <fullName evidence="2">Acetoacetate decarboxylase</fullName>
    </submittedName>
</protein>